<keyword evidence="2" id="KW-1133">Transmembrane helix</keyword>
<dbReference type="Pfam" id="PF12051">
    <property type="entry name" value="DUF3533"/>
    <property type="match status" value="1"/>
</dbReference>
<dbReference type="InterPro" id="IPR022703">
    <property type="entry name" value="DUF3533"/>
</dbReference>
<dbReference type="PANTHER" id="PTHR34814">
    <property type="entry name" value="NITROSOGUANIDINE RESISTANCE PROTEIN SNG1"/>
    <property type="match status" value="1"/>
</dbReference>
<feature type="transmembrane region" description="Helical" evidence="2">
    <location>
        <begin position="273"/>
        <end position="297"/>
    </location>
</feature>
<feature type="transmembrane region" description="Helical" evidence="2">
    <location>
        <begin position="304"/>
        <end position="321"/>
    </location>
</feature>
<evidence type="ECO:0000259" key="4">
    <source>
        <dbReference type="Pfam" id="PF12051"/>
    </source>
</evidence>
<comment type="caution">
    <text evidence="5">The sequence shown here is derived from an EMBL/GenBank/DDBJ whole genome shotgun (WGS) entry which is preliminary data.</text>
</comment>
<protein>
    <submittedName>
        <fullName evidence="5">Unnamed protein product</fullName>
    </submittedName>
</protein>
<proteinExistence type="predicted"/>
<dbReference type="PANTHER" id="PTHR34814:SF2">
    <property type="entry name" value="DUF3533 DOMAIN-CONTAINING PROTEIN"/>
    <property type="match status" value="1"/>
</dbReference>
<organism evidence="5 6">
    <name type="scientific">Aspergillus oryzae</name>
    <name type="common">Yellow koji mold</name>
    <dbReference type="NCBI Taxonomy" id="5062"/>
    <lineage>
        <taxon>Eukaryota</taxon>
        <taxon>Fungi</taxon>
        <taxon>Dikarya</taxon>
        <taxon>Ascomycota</taxon>
        <taxon>Pezizomycotina</taxon>
        <taxon>Eurotiomycetes</taxon>
        <taxon>Eurotiomycetidae</taxon>
        <taxon>Eurotiales</taxon>
        <taxon>Aspergillaceae</taxon>
        <taxon>Aspergillus</taxon>
        <taxon>Aspergillus subgen. Circumdati</taxon>
    </lineage>
</organism>
<sequence length="646" mass="71617">MVQPGRSLLQLLFLGLFCYLFGSLFQQTTHIHNLHVVYVDYDGGAVGSAIRTAYEQLKGLGFPTLSEQSVSAYPQPSTVRSAVCNIDYWGGLYTSADASIRLAAAFGGGSAAASYNNSDVLTLVWNEARYSTVVDSAISTNMQTLSEAARVAYFKINGMQALGDLNSTDPAAIAALTNPWTLASINIQPTTQGSRLVYNTLVIILILIQEFFYLGYINGLYQQFQLYVSIAAPRIATVRQLISGLYTLSGSLCTTGAIWAFRHGWHVNGGQFALTWMALWLFAHSNFLVLDVFTVWLPPPAVPMALISWVVLNVTSILLPFELAPGFYQWGYALPAHSIFQVLVDIWSDGCNPQLDYALPVLFAYEVIGLTLSSIGVYRRAHYAVIAKETEEKTWKERVAAALSEQQQQQMLEESPSPSTPDSTLTESQQQQDRARRRSTAAGIADQEALTGQLWREMSRVDKAQTSRQNNERQNNINWRHGKVLKLRKEHSGVSRIPHVVLQPDNLVNSTPTPPPEDPRYSSVLALKGPFWRLDLPNRYREKAGEDKKATKDDKHFKGPVFFKPFINNIKDSKTEEVSRVDGHEGLLTQSRVGVDDVSEDTRRTKCKGSIDQPVCDDGPGPVCLVVHGGPKTVKPSHTQDEAHDH</sequence>
<gene>
    <name evidence="5" type="ORF">Aory04_000383700</name>
</gene>
<keyword evidence="2" id="KW-0472">Membrane</keyword>
<feature type="region of interest" description="Disordered" evidence="1">
    <location>
        <begin position="406"/>
        <end position="443"/>
    </location>
</feature>
<evidence type="ECO:0000313" key="6">
    <source>
        <dbReference type="Proteomes" id="UP001165205"/>
    </source>
</evidence>
<dbReference type="AlphaFoldDB" id="A0AAN4YGY2"/>
<accession>A0AAN4YGY2</accession>
<name>A0AAN4YGY2_ASPOZ</name>
<feature type="compositionally biased region" description="Low complexity" evidence="1">
    <location>
        <begin position="406"/>
        <end position="432"/>
    </location>
</feature>
<feature type="domain" description="DUF3533" evidence="4">
    <location>
        <begin position="8"/>
        <end position="369"/>
    </location>
</feature>
<dbReference type="InterPro" id="IPR053001">
    <property type="entry name" value="MNNG_permease-like"/>
</dbReference>
<dbReference type="EMBL" id="BSYA01000032">
    <property type="protein sequence ID" value="GMG27162.1"/>
    <property type="molecule type" value="Genomic_DNA"/>
</dbReference>
<reference evidence="5" key="1">
    <citation type="submission" date="2023-04" db="EMBL/GenBank/DDBJ databases">
        <title>Aspergillus oryzae NBRC 4228.</title>
        <authorList>
            <person name="Ichikawa N."/>
            <person name="Sato H."/>
            <person name="Tonouchi N."/>
        </authorList>
    </citation>
    <scope>NUCLEOTIDE SEQUENCE</scope>
    <source>
        <strain evidence="5">NBRC 4228</strain>
    </source>
</reference>
<feature type="chain" id="PRO_5042921484" evidence="3">
    <location>
        <begin position="27"/>
        <end position="646"/>
    </location>
</feature>
<feature type="transmembrane region" description="Helical" evidence="2">
    <location>
        <begin position="357"/>
        <end position="378"/>
    </location>
</feature>
<feature type="transmembrane region" description="Helical" evidence="2">
    <location>
        <begin position="196"/>
        <end position="221"/>
    </location>
</feature>
<dbReference type="GO" id="GO:0016020">
    <property type="term" value="C:membrane"/>
    <property type="evidence" value="ECO:0007669"/>
    <property type="project" value="TreeGrafter"/>
</dbReference>
<feature type="signal peptide" evidence="3">
    <location>
        <begin position="1"/>
        <end position="26"/>
    </location>
</feature>
<evidence type="ECO:0000256" key="1">
    <source>
        <dbReference type="SAM" id="MobiDB-lite"/>
    </source>
</evidence>
<keyword evidence="2" id="KW-0812">Transmembrane</keyword>
<feature type="transmembrane region" description="Helical" evidence="2">
    <location>
        <begin position="241"/>
        <end position="261"/>
    </location>
</feature>
<evidence type="ECO:0000256" key="3">
    <source>
        <dbReference type="SAM" id="SignalP"/>
    </source>
</evidence>
<evidence type="ECO:0000256" key="2">
    <source>
        <dbReference type="SAM" id="Phobius"/>
    </source>
</evidence>
<keyword evidence="3" id="KW-0732">Signal</keyword>
<dbReference type="Proteomes" id="UP001165205">
    <property type="component" value="Unassembled WGS sequence"/>
</dbReference>
<evidence type="ECO:0000313" key="5">
    <source>
        <dbReference type="EMBL" id="GMG27162.1"/>
    </source>
</evidence>